<reference evidence="1 2" key="1">
    <citation type="submission" date="2020-08" db="EMBL/GenBank/DDBJ databases">
        <title>Genomic Encyclopedia of Type Strains, Phase IV (KMG-IV): sequencing the most valuable type-strain genomes for metagenomic binning, comparative biology and taxonomic classification.</title>
        <authorList>
            <person name="Goeker M."/>
        </authorList>
    </citation>
    <scope>NUCLEOTIDE SEQUENCE [LARGE SCALE GENOMIC DNA]</scope>
    <source>
        <strain evidence="1 2">DSM 102850</strain>
    </source>
</reference>
<evidence type="ECO:0000313" key="2">
    <source>
        <dbReference type="Proteomes" id="UP000563524"/>
    </source>
</evidence>
<sequence length="80" mass="8588">MKITLNVDCTPEEARAFLGLPDLSGVNAVLVSELERRTRENVDTLADPKAFWDKALSAGVGSMDAFATLFARASKTSGQD</sequence>
<dbReference type="Pfam" id="PF20099">
    <property type="entry name" value="DUF6489"/>
    <property type="match status" value="1"/>
</dbReference>
<gene>
    <name evidence="1" type="ORF">GGQ59_000531</name>
</gene>
<dbReference type="Proteomes" id="UP000563524">
    <property type="component" value="Unassembled WGS sequence"/>
</dbReference>
<protein>
    <submittedName>
        <fullName evidence="1">Uncharacterized protein</fullName>
    </submittedName>
</protein>
<comment type="caution">
    <text evidence="1">The sequence shown here is derived from an EMBL/GenBank/DDBJ whole genome shotgun (WGS) entry which is preliminary data.</text>
</comment>
<accession>A0A840I175</accession>
<keyword evidence="2" id="KW-1185">Reference proteome</keyword>
<dbReference type="EMBL" id="JACHOB010000001">
    <property type="protein sequence ID" value="MBB4658031.1"/>
    <property type="molecule type" value="Genomic_DNA"/>
</dbReference>
<dbReference type="RefSeq" id="WP_183815564.1">
    <property type="nucleotide sequence ID" value="NZ_JACHOB010000001.1"/>
</dbReference>
<organism evidence="1 2">
    <name type="scientific">Parvularcula dongshanensis</name>
    <dbReference type="NCBI Taxonomy" id="1173995"/>
    <lineage>
        <taxon>Bacteria</taxon>
        <taxon>Pseudomonadati</taxon>
        <taxon>Pseudomonadota</taxon>
        <taxon>Alphaproteobacteria</taxon>
        <taxon>Parvularculales</taxon>
        <taxon>Parvularculaceae</taxon>
        <taxon>Parvularcula</taxon>
    </lineage>
</organism>
<dbReference type="InterPro" id="IPR045502">
    <property type="entry name" value="DUF6489"/>
</dbReference>
<proteinExistence type="predicted"/>
<evidence type="ECO:0000313" key="1">
    <source>
        <dbReference type="EMBL" id="MBB4658031.1"/>
    </source>
</evidence>
<dbReference type="AlphaFoldDB" id="A0A840I175"/>
<name>A0A840I175_9PROT</name>